<evidence type="ECO:0000256" key="3">
    <source>
        <dbReference type="ARBA" id="ARBA00023163"/>
    </source>
</evidence>
<dbReference type="InterPro" id="IPR019887">
    <property type="entry name" value="Tscrpt_reg_AsnC/Lrp_C"/>
</dbReference>
<evidence type="ECO:0000256" key="2">
    <source>
        <dbReference type="ARBA" id="ARBA00023125"/>
    </source>
</evidence>
<dbReference type="InterPro" id="IPR036390">
    <property type="entry name" value="WH_DNA-bd_sf"/>
</dbReference>
<dbReference type="PANTHER" id="PTHR30154">
    <property type="entry name" value="LEUCINE-RESPONSIVE REGULATORY PROTEIN"/>
    <property type="match status" value="1"/>
</dbReference>
<reference evidence="6" key="1">
    <citation type="journal article" date="2019" name="Int. J. Syst. Evol. Microbiol.">
        <title>The Global Catalogue of Microorganisms (GCM) 10K type strain sequencing project: providing services to taxonomists for standard genome sequencing and annotation.</title>
        <authorList>
            <consortium name="The Broad Institute Genomics Platform"/>
            <consortium name="The Broad Institute Genome Sequencing Center for Infectious Disease"/>
            <person name="Wu L."/>
            <person name="Ma J."/>
        </authorList>
    </citation>
    <scope>NUCLEOTIDE SEQUENCE [LARGE SCALE GENOMIC DNA]</scope>
    <source>
        <strain evidence="6">JCM 11650</strain>
    </source>
</reference>
<keyword evidence="2" id="KW-0238">DNA-binding</keyword>
<accession>A0ABV9GX05</accession>
<dbReference type="Gene3D" id="3.30.70.920">
    <property type="match status" value="1"/>
</dbReference>
<comment type="caution">
    <text evidence="5">The sequence shown here is derived from an EMBL/GenBank/DDBJ whole genome shotgun (WGS) entry which is preliminary data.</text>
</comment>
<dbReference type="Proteomes" id="UP001595967">
    <property type="component" value="Unassembled WGS sequence"/>
</dbReference>
<dbReference type="PRINTS" id="PR00033">
    <property type="entry name" value="HTHASNC"/>
</dbReference>
<dbReference type="PANTHER" id="PTHR30154:SF53">
    <property type="entry name" value="HTH-TYPE TRANSCRIPTIONAL REGULATOR LRPC"/>
    <property type="match status" value="1"/>
</dbReference>
<evidence type="ECO:0000313" key="6">
    <source>
        <dbReference type="Proteomes" id="UP001595967"/>
    </source>
</evidence>
<dbReference type="RefSeq" id="WP_377726007.1">
    <property type="nucleotide sequence ID" value="NZ_JBHSEW010000008.1"/>
</dbReference>
<evidence type="ECO:0000259" key="4">
    <source>
        <dbReference type="PROSITE" id="PS50956"/>
    </source>
</evidence>
<dbReference type="Pfam" id="PF13404">
    <property type="entry name" value="HTH_AsnC-type"/>
    <property type="match status" value="1"/>
</dbReference>
<protein>
    <submittedName>
        <fullName evidence="5">Lrp/AsnC family transcriptional regulator</fullName>
    </submittedName>
</protein>
<dbReference type="InterPro" id="IPR011008">
    <property type="entry name" value="Dimeric_a/b-barrel"/>
</dbReference>
<dbReference type="InterPro" id="IPR000485">
    <property type="entry name" value="AsnC-type_HTH_dom"/>
</dbReference>
<sequence>MEYRLDDIDRQLLRLLHMNARASTAHLARQMDLARTTVVARIARLEQEGVIAGYGVRLGTRMEQAAVRAYCGIRVQPKMAPSVMQALNRLVEVEEVSAVSGQYDYMVFLRCESNEKLDALLDRIGMIDGIQQTYTSVVLSRKIDRRSTAPVGMEASSL</sequence>
<evidence type="ECO:0000313" key="5">
    <source>
        <dbReference type="EMBL" id="MFC4622537.1"/>
    </source>
</evidence>
<dbReference type="Gene3D" id="1.10.10.10">
    <property type="entry name" value="Winged helix-like DNA-binding domain superfamily/Winged helix DNA-binding domain"/>
    <property type="match status" value="1"/>
</dbReference>
<dbReference type="Pfam" id="PF01037">
    <property type="entry name" value="AsnC_trans_reg"/>
    <property type="match status" value="1"/>
</dbReference>
<dbReference type="EMBL" id="JBHSEW010000008">
    <property type="protein sequence ID" value="MFC4622537.1"/>
    <property type="molecule type" value="Genomic_DNA"/>
</dbReference>
<evidence type="ECO:0000256" key="1">
    <source>
        <dbReference type="ARBA" id="ARBA00023015"/>
    </source>
</evidence>
<dbReference type="PROSITE" id="PS50956">
    <property type="entry name" value="HTH_ASNC_2"/>
    <property type="match status" value="1"/>
</dbReference>
<dbReference type="SUPFAM" id="SSF46785">
    <property type="entry name" value="Winged helix' DNA-binding domain"/>
    <property type="match status" value="1"/>
</dbReference>
<keyword evidence="6" id="KW-1185">Reference proteome</keyword>
<keyword evidence="1" id="KW-0805">Transcription regulation</keyword>
<name>A0ABV9GX05_9BURK</name>
<gene>
    <name evidence="5" type="ORF">ACFO3A_09955</name>
</gene>
<feature type="domain" description="HTH asnC-type" evidence="4">
    <location>
        <begin position="5"/>
        <end position="74"/>
    </location>
</feature>
<proteinExistence type="predicted"/>
<dbReference type="SUPFAM" id="SSF54909">
    <property type="entry name" value="Dimeric alpha+beta barrel"/>
    <property type="match status" value="1"/>
</dbReference>
<organism evidence="5 6">
    <name type="scientific">Comamonas nitrativorans</name>
    <dbReference type="NCBI Taxonomy" id="108437"/>
    <lineage>
        <taxon>Bacteria</taxon>
        <taxon>Pseudomonadati</taxon>
        <taxon>Pseudomonadota</taxon>
        <taxon>Betaproteobacteria</taxon>
        <taxon>Burkholderiales</taxon>
        <taxon>Comamonadaceae</taxon>
        <taxon>Comamonas</taxon>
    </lineage>
</organism>
<dbReference type="InterPro" id="IPR036388">
    <property type="entry name" value="WH-like_DNA-bd_sf"/>
</dbReference>
<keyword evidence="3" id="KW-0804">Transcription</keyword>
<dbReference type="InterPro" id="IPR019888">
    <property type="entry name" value="Tscrpt_reg_AsnC-like"/>
</dbReference>
<dbReference type="SMART" id="SM00344">
    <property type="entry name" value="HTH_ASNC"/>
    <property type="match status" value="1"/>
</dbReference>